<dbReference type="InterPro" id="IPR001427">
    <property type="entry name" value="RNaseA"/>
</dbReference>
<dbReference type="GO" id="GO:0016787">
    <property type="term" value="F:hydrolase activity"/>
    <property type="evidence" value="ECO:0007669"/>
    <property type="project" value="UniProtKB-KW"/>
</dbReference>
<dbReference type="Pfam" id="PF00074">
    <property type="entry name" value="RnaseA"/>
    <property type="match status" value="1"/>
</dbReference>
<dbReference type="GeneTree" id="ENSGT00940000179081"/>
<evidence type="ECO:0000313" key="7">
    <source>
        <dbReference type="Ensembl" id="ENSPREP00000018476.1"/>
    </source>
</evidence>
<keyword evidence="2 5" id="KW-0540">Nuclease</keyword>
<reference evidence="7" key="3">
    <citation type="submission" date="2025-09" db="UniProtKB">
        <authorList>
            <consortium name="Ensembl"/>
        </authorList>
    </citation>
    <scope>IDENTIFICATION</scope>
    <source>
        <strain evidence="7">Guanapo</strain>
    </source>
</reference>
<sequence>MRNMLLCSLIVLLCMAAVFKETKGQTYEDFKKKHIINEVAKDETKYGNICTDEIKNRSIYKYNKDNEEKECKLVNTFIIDKELPVKDICTSTDQHTVEKYGITETYTCSNKKFDILVCTLTKGKLFSSGCQYGGKRRSTAFSFYASQIWNKLP</sequence>
<accession>A0A3P9P9B7</accession>
<dbReference type="InterPro" id="IPR036816">
    <property type="entry name" value="RNaseA-like_dom_sf"/>
</dbReference>
<reference evidence="7" key="2">
    <citation type="submission" date="2025-08" db="UniProtKB">
        <authorList>
            <consortium name="Ensembl"/>
        </authorList>
    </citation>
    <scope>IDENTIFICATION</scope>
    <source>
        <strain evidence="7">Guanapo</strain>
    </source>
</reference>
<comment type="similarity">
    <text evidence="1 5">Belongs to the pancreatic ribonuclease family.</text>
</comment>
<evidence type="ECO:0000256" key="4">
    <source>
        <dbReference type="ARBA" id="ARBA00022801"/>
    </source>
</evidence>
<evidence type="ECO:0000256" key="3">
    <source>
        <dbReference type="ARBA" id="ARBA00022759"/>
    </source>
</evidence>
<dbReference type="GO" id="GO:0050830">
    <property type="term" value="P:defense response to Gram-positive bacterium"/>
    <property type="evidence" value="ECO:0007669"/>
    <property type="project" value="TreeGrafter"/>
</dbReference>
<keyword evidence="5" id="KW-0732">Signal</keyword>
<dbReference type="AlphaFoldDB" id="A0A3P9P9B7"/>
<evidence type="ECO:0000256" key="5">
    <source>
        <dbReference type="RuleBase" id="RU000651"/>
    </source>
</evidence>
<evidence type="ECO:0000313" key="8">
    <source>
        <dbReference type="Proteomes" id="UP000242638"/>
    </source>
</evidence>
<evidence type="ECO:0000256" key="2">
    <source>
        <dbReference type="ARBA" id="ARBA00022722"/>
    </source>
</evidence>
<dbReference type="Ensembl" id="ENSPRET00000018677.1">
    <property type="protein sequence ID" value="ENSPREP00000018476.1"/>
    <property type="gene ID" value="ENSPREG00000012520.1"/>
</dbReference>
<keyword evidence="4 5" id="KW-0378">Hydrolase</keyword>
<dbReference type="SMART" id="SM00092">
    <property type="entry name" value="RNAse_Pc"/>
    <property type="match status" value="1"/>
</dbReference>
<feature type="chain" id="PRO_5036515361" description="Ribonuclease A-domain domain-containing protein" evidence="5">
    <location>
        <begin position="25"/>
        <end position="153"/>
    </location>
</feature>
<feature type="domain" description="Ribonuclease A-domain" evidence="6">
    <location>
        <begin position="23"/>
        <end position="147"/>
    </location>
</feature>
<dbReference type="Proteomes" id="UP000242638">
    <property type="component" value="Unassembled WGS sequence"/>
</dbReference>
<dbReference type="InterPro" id="IPR023412">
    <property type="entry name" value="RNaseA_domain"/>
</dbReference>
<dbReference type="SUPFAM" id="SSF54076">
    <property type="entry name" value="RNase A-like"/>
    <property type="match status" value="1"/>
</dbReference>
<evidence type="ECO:0000256" key="1">
    <source>
        <dbReference type="ARBA" id="ARBA00005600"/>
    </source>
</evidence>
<evidence type="ECO:0000259" key="6">
    <source>
        <dbReference type="SMART" id="SM00092"/>
    </source>
</evidence>
<dbReference type="Bgee" id="ENSPREG00000012520">
    <property type="expression patterns" value="Expressed in head"/>
</dbReference>
<dbReference type="PANTHER" id="PTHR11437">
    <property type="entry name" value="RIBONUCLEASE"/>
    <property type="match status" value="1"/>
</dbReference>
<dbReference type="Gene3D" id="3.10.130.10">
    <property type="entry name" value="Ribonuclease A-like domain"/>
    <property type="match status" value="1"/>
</dbReference>
<dbReference type="GO" id="GO:0004519">
    <property type="term" value="F:endonuclease activity"/>
    <property type="evidence" value="ECO:0007669"/>
    <property type="project" value="UniProtKB-KW"/>
</dbReference>
<reference evidence="8" key="1">
    <citation type="submission" date="2013-11" db="EMBL/GenBank/DDBJ databases">
        <title>The genomic landscape of the Guanapo guppy.</title>
        <authorList>
            <person name="Kuenstner A."/>
            <person name="Dreyer C."/>
        </authorList>
    </citation>
    <scope>NUCLEOTIDE SEQUENCE</scope>
    <source>
        <strain evidence="8">Guanapo</strain>
    </source>
</reference>
<keyword evidence="3 5" id="KW-0255">Endonuclease</keyword>
<keyword evidence="8" id="KW-1185">Reference proteome</keyword>
<organism evidence="7 8">
    <name type="scientific">Poecilia reticulata</name>
    <name type="common">Guppy</name>
    <name type="synonym">Acanthophacelus reticulatus</name>
    <dbReference type="NCBI Taxonomy" id="8081"/>
    <lineage>
        <taxon>Eukaryota</taxon>
        <taxon>Metazoa</taxon>
        <taxon>Chordata</taxon>
        <taxon>Craniata</taxon>
        <taxon>Vertebrata</taxon>
        <taxon>Euteleostomi</taxon>
        <taxon>Actinopterygii</taxon>
        <taxon>Neopterygii</taxon>
        <taxon>Teleostei</taxon>
        <taxon>Neoteleostei</taxon>
        <taxon>Acanthomorphata</taxon>
        <taxon>Ovalentaria</taxon>
        <taxon>Atherinomorphae</taxon>
        <taxon>Cyprinodontiformes</taxon>
        <taxon>Poeciliidae</taxon>
        <taxon>Poeciliinae</taxon>
        <taxon>Poecilia</taxon>
    </lineage>
</organism>
<name>A0A3P9P9B7_POERE</name>
<dbReference type="PROSITE" id="PS00127">
    <property type="entry name" value="RNASE_PANCREATIC"/>
    <property type="match status" value="1"/>
</dbReference>
<feature type="signal peptide" evidence="5">
    <location>
        <begin position="1"/>
        <end position="24"/>
    </location>
</feature>
<dbReference type="GO" id="GO:0004540">
    <property type="term" value="F:RNA nuclease activity"/>
    <property type="evidence" value="ECO:0007669"/>
    <property type="project" value="TreeGrafter"/>
</dbReference>
<dbReference type="InterPro" id="IPR023411">
    <property type="entry name" value="RNaseA_AS"/>
</dbReference>
<dbReference type="GO" id="GO:0003676">
    <property type="term" value="F:nucleic acid binding"/>
    <property type="evidence" value="ECO:0007669"/>
    <property type="project" value="InterPro"/>
</dbReference>
<protein>
    <recommendedName>
        <fullName evidence="6">Ribonuclease A-domain domain-containing protein</fullName>
    </recommendedName>
</protein>
<dbReference type="OMA" id="KILECTH"/>
<proteinExistence type="inferred from homology"/>